<dbReference type="InterPro" id="IPR057495">
    <property type="entry name" value="AAA_lid_BCS1"/>
</dbReference>
<evidence type="ECO:0000256" key="2">
    <source>
        <dbReference type="ARBA" id="ARBA00022840"/>
    </source>
</evidence>
<protein>
    <recommendedName>
        <fullName evidence="3">Mitochondrial chaperone BCS1-like ATPase lid domain-containing protein</fullName>
    </recommendedName>
</protein>
<dbReference type="AlphaFoldDB" id="A0AA35PY79"/>
<dbReference type="Gene3D" id="3.40.50.300">
    <property type="entry name" value="P-loop containing nucleotide triphosphate hydrolases"/>
    <property type="match status" value="1"/>
</dbReference>
<dbReference type="EMBL" id="CABFNP030000833">
    <property type="protein sequence ID" value="CAI6088488.1"/>
    <property type="molecule type" value="Genomic_DNA"/>
</dbReference>
<sequence>MTTNHPEKLDDALTRPGRVDLKIAFQLANRSMANKIYQFILNLIVEVLANKGAKMKKMEELAKTFTEKVPEFVFSPAEVVTYLQQYWDSPADAVEHCDQWVDDLQREKKVKKCAMGKGA</sequence>
<evidence type="ECO:0000313" key="4">
    <source>
        <dbReference type="EMBL" id="CAI6088488.1"/>
    </source>
</evidence>
<name>A0AA35PY79_9HYPO</name>
<keyword evidence="5" id="KW-1185">Reference proteome</keyword>
<dbReference type="SUPFAM" id="SSF52540">
    <property type="entry name" value="P-loop containing nucleoside triphosphate hydrolases"/>
    <property type="match status" value="1"/>
</dbReference>
<comment type="caution">
    <text evidence="4">The sequence shown here is derived from an EMBL/GenBank/DDBJ whole genome shotgun (WGS) entry which is preliminary data.</text>
</comment>
<evidence type="ECO:0000259" key="3">
    <source>
        <dbReference type="Pfam" id="PF25426"/>
    </source>
</evidence>
<dbReference type="InterPro" id="IPR027417">
    <property type="entry name" value="P-loop_NTPase"/>
</dbReference>
<feature type="domain" description="Mitochondrial chaperone BCS1-like ATPase lid" evidence="3">
    <location>
        <begin position="57"/>
        <end position="99"/>
    </location>
</feature>
<dbReference type="GO" id="GO:0005524">
    <property type="term" value="F:ATP binding"/>
    <property type="evidence" value="ECO:0007669"/>
    <property type="project" value="UniProtKB-KW"/>
</dbReference>
<evidence type="ECO:0000313" key="5">
    <source>
        <dbReference type="Proteomes" id="UP001160390"/>
    </source>
</evidence>
<dbReference type="Gene3D" id="1.10.8.60">
    <property type="match status" value="1"/>
</dbReference>
<dbReference type="Proteomes" id="UP001160390">
    <property type="component" value="Unassembled WGS sequence"/>
</dbReference>
<gene>
    <name evidence="4" type="ORF">CCHLO57077_00019168</name>
</gene>
<keyword evidence="1" id="KW-0547">Nucleotide-binding</keyword>
<dbReference type="Pfam" id="PF25426">
    <property type="entry name" value="AAA_lid_BCS1"/>
    <property type="match status" value="1"/>
</dbReference>
<proteinExistence type="predicted"/>
<evidence type="ECO:0000256" key="1">
    <source>
        <dbReference type="ARBA" id="ARBA00022741"/>
    </source>
</evidence>
<keyword evidence="2" id="KW-0067">ATP-binding</keyword>
<reference evidence="4" key="1">
    <citation type="submission" date="2023-01" db="EMBL/GenBank/DDBJ databases">
        <authorList>
            <person name="Piombo E."/>
        </authorList>
    </citation>
    <scope>NUCLEOTIDE SEQUENCE</scope>
</reference>
<accession>A0AA35PY79</accession>
<organism evidence="4 5">
    <name type="scientific">Clonostachys chloroleuca</name>
    <dbReference type="NCBI Taxonomy" id="1926264"/>
    <lineage>
        <taxon>Eukaryota</taxon>
        <taxon>Fungi</taxon>
        <taxon>Dikarya</taxon>
        <taxon>Ascomycota</taxon>
        <taxon>Pezizomycotina</taxon>
        <taxon>Sordariomycetes</taxon>
        <taxon>Hypocreomycetidae</taxon>
        <taxon>Hypocreales</taxon>
        <taxon>Bionectriaceae</taxon>
        <taxon>Clonostachys</taxon>
    </lineage>
</organism>